<feature type="compositionally biased region" description="Gly residues" evidence="1">
    <location>
        <begin position="65"/>
        <end position="74"/>
    </location>
</feature>
<evidence type="ECO:0000313" key="2">
    <source>
        <dbReference type="EMBL" id="GJN90551.1"/>
    </source>
</evidence>
<keyword evidence="3" id="KW-1185">Reference proteome</keyword>
<feature type="region of interest" description="Disordered" evidence="1">
    <location>
        <begin position="32"/>
        <end position="93"/>
    </location>
</feature>
<protein>
    <submittedName>
        <fullName evidence="2">Uncharacterized protein</fullName>
    </submittedName>
</protein>
<organism evidence="2 3">
    <name type="scientific">Rhodotorula paludigena</name>
    <dbReference type="NCBI Taxonomy" id="86838"/>
    <lineage>
        <taxon>Eukaryota</taxon>
        <taxon>Fungi</taxon>
        <taxon>Dikarya</taxon>
        <taxon>Basidiomycota</taxon>
        <taxon>Pucciniomycotina</taxon>
        <taxon>Microbotryomycetes</taxon>
        <taxon>Sporidiobolales</taxon>
        <taxon>Sporidiobolaceae</taxon>
        <taxon>Rhodotorula</taxon>
    </lineage>
</organism>
<sequence length="93" mass="9555">MVYYVCPNCGHRSDAYHQSMVHYNACDVVRVRNVNSPPGSTFSSNNHPPQNKPPVREQGSAGSTAGAGGAGTIGAGLSAKAGGEEAKSPKGQQ</sequence>
<comment type="caution">
    <text evidence="2">The sequence shown here is derived from an EMBL/GenBank/DDBJ whole genome shotgun (WGS) entry which is preliminary data.</text>
</comment>
<accession>A0AAV5GM11</accession>
<dbReference type="Proteomes" id="UP001342314">
    <property type="component" value="Unassembled WGS sequence"/>
</dbReference>
<dbReference type="AlphaFoldDB" id="A0AAV5GM11"/>
<name>A0AAV5GM11_9BASI</name>
<evidence type="ECO:0000313" key="3">
    <source>
        <dbReference type="Proteomes" id="UP001342314"/>
    </source>
</evidence>
<evidence type="ECO:0000256" key="1">
    <source>
        <dbReference type="SAM" id="MobiDB-lite"/>
    </source>
</evidence>
<feature type="compositionally biased region" description="Basic and acidic residues" evidence="1">
    <location>
        <begin position="82"/>
        <end position="93"/>
    </location>
</feature>
<feature type="compositionally biased region" description="Polar residues" evidence="1">
    <location>
        <begin position="33"/>
        <end position="49"/>
    </location>
</feature>
<gene>
    <name evidence="2" type="ORF">Rhopal_003563-T1</name>
</gene>
<reference evidence="2 3" key="1">
    <citation type="submission" date="2021-12" db="EMBL/GenBank/DDBJ databases">
        <title>High titer production of polyol ester of fatty acids by Rhodotorula paludigena BS15 towards product separation-free biomass refinery.</title>
        <authorList>
            <person name="Mano J."/>
            <person name="Ono H."/>
            <person name="Tanaka T."/>
            <person name="Naito K."/>
            <person name="Sushida H."/>
            <person name="Ike M."/>
            <person name="Tokuyasu K."/>
            <person name="Kitaoka M."/>
        </authorList>
    </citation>
    <scope>NUCLEOTIDE SEQUENCE [LARGE SCALE GENOMIC DNA]</scope>
    <source>
        <strain evidence="2 3">BS15</strain>
    </source>
</reference>
<dbReference type="EMBL" id="BQKY01000007">
    <property type="protein sequence ID" value="GJN90551.1"/>
    <property type="molecule type" value="Genomic_DNA"/>
</dbReference>
<proteinExistence type="predicted"/>